<dbReference type="Gene3D" id="3.30.559.10">
    <property type="entry name" value="Chloramphenicol acetyltransferase-like domain"/>
    <property type="match status" value="1"/>
</dbReference>
<evidence type="ECO:0000256" key="2">
    <source>
        <dbReference type="ARBA" id="ARBA00022679"/>
    </source>
</evidence>
<evidence type="ECO:0000256" key="7">
    <source>
        <dbReference type="PIRSR" id="PIRSR600542-1"/>
    </source>
</evidence>
<dbReference type="InterPro" id="IPR039551">
    <property type="entry name" value="Cho/carn_acyl_trans"/>
</dbReference>
<evidence type="ECO:0000259" key="9">
    <source>
        <dbReference type="Pfam" id="PF00755"/>
    </source>
</evidence>
<dbReference type="PROSITE" id="PS00439">
    <property type="entry name" value="ACYLTRANSF_C_1"/>
    <property type="match status" value="1"/>
</dbReference>
<reference evidence="10" key="1">
    <citation type="journal article" date="2010" name="Neuroscience">
        <title>Analysis of motor function modulated by cholinergic neurons in planarian Dugesia japonica.</title>
        <authorList>
            <person name="Nishimura K."/>
            <person name="Kitamura Y."/>
            <person name="Taniguchi T."/>
            <person name="Agata K."/>
        </authorList>
    </citation>
    <scope>NUCLEOTIDE SEQUENCE</scope>
    <source>
        <strain evidence="10">SSP</strain>
    </source>
</reference>
<organism evidence="10">
    <name type="scientific">Dugesia japonica</name>
    <name type="common">Planarian</name>
    <dbReference type="NCBI Taxonomy" id="6161"/>
    <lineage>
        <taxon>Eukaryota</taxon>
        <taxon>Metazoa</taxon>
        <taxon>Spiralia</taxon>
        <taxon>Lophotrochozoa</taxon>
        <taxon>Platyhelminthes</taxon>
        <taxon>Rhabditophora</taxon>
        <taxon>Seriata</taxon>
        <taxon>Tricladida</taxon>
        <taxon>Continenticola</taxon>
        <taxon>Geoplanoidea</taxon>
        <taxon>Dugesiidae</taxon>
        <taxon>Dugesia</taxon>
    </lineage>
</organism>
<proteinExistence type="evidence at transcript level"/>
<dbReference type="InterPro" id="IPR042231">
    <property type="entry name" value="Cho/carn_acyl_trans_2"/>
</dbReference>
<dbReference type="Pfam" id="PF00755">
    <property type="entry name" value="Carn_acyltransf"/>
    <property type="match status" value="1"/>
</dbReference>
<keyword evidence="3" id="KW-0530">Neurotransmitter biosynthesis</keyword>
<dbReference type="Gene3D" id="3.30.559.70">
    <property type="entry name" value="Choline/Carnitine o-acyltransferase, domain 2"/>
    <property type="match status" value="1"/>
</dbReference>
<dbReference type="GO" id="GO:0005737">
    <property type="term" value="C:cytoplasm"/>
    <property type="evidence" value="ECO:0007669"/>
    <property type="project" value="TreeGrafter"/>
</dbReference>
<dbReference type="GO" id="GO:0007274">
    <property type="term" value="P:neuromuscular synaptic transmission"/>
    <property type="evidence" value="ECO:0007669"/>
    <property type="project" value="TreeGrafter"/>
</dbReference>
<dbReference type="GO" id="GO:0008292">
    <property type="term" value="P:acetylcholine biosynthetic process"/>
    <property type="evidence" value="ECO:0007669"/>
    <property type="project" value="TreeGrafter"/>
</dbReference>
<dbReference type="InterPro" id="IPR000542">
    <property type="entry name" value="Carn_acyl_trans"/>
</dbReference>
<dbReference type="GO" id="GO:0045202">
    <property type="term" value="C:synapse"/>
    <property type="evidence" value="ECO:0007669"/>
    <property type="project" value="GOC"/>
</dbReference>
<sequence>MAHPVREYVRRISSQNLEQYPEWDLSKPLPKLPVPNLKQTLVRYLDLVAPVVSLEDYEKTKNLVQEFGKPNGIGEILQAKLAENSKSKENWVADLWLEDMYLKNSLALPINSSPGMVFPRQHFQSEKEQLRFAANLIAGILDYKTILDVRGLPVDRATHNRKGQPFCMEQYYRLFSSYRYPGITKDELITNINRDPFDHEHIIVACNGQFFVLEITTSADRPSEEDLYNQLRRIVRLAENEKTEEVVGILTALPRSKWASVRQHLLLDSINKKSMEMIEKSIFILCIDKSVPVTFNHSESVELTKVGIRDNVNCALQLLHGMGSEFNGANRWYDKTMQFVISSDGNCGLNYEHSVAEGIAVIRLIEHILDYMEEIKSRRLTRLSSVCDLAPPKKLEWKIDKYVSEMISEAKQEIKNLADNLDIYILRYQKFGREFPKTVNMSPDSFIQLALQLTHYKIHKCLVPTYESASIRRFSLGRVDNIRAASIPALKWCTAMNGDIPSTDDEKIILLRSAMEWQTKVMLDTILGHGVDNHLLGLKEAAVELNIEIPELFKDKTYLESNRFRLSTSQVPTLKDAFMCYGAVVEHGYGAAYNPHQNYIVVAISCWCNCPDTRADVFAQKLKESFDEMRILLTSNLELAKNRKAARIQEIIMEESCRSENLLNHTFEAKTANDIGNIKLHE</sequence>
<evidence type="ECO:0000256" key="1">
    <source>
        <dbReference type="ARBA" id="ARBA00005232"/>
    </source>
</evidence>
<feature type="active site" description="Proton acceptor" evidence="7">
    <location>
        <position position="353"/>
    </location>
</feature>
<comment type="similarity">
    <text evidence="1 8">Belongs to the carnitine/choline acetyltransferase family.</text>
</comment>
<name>D5MS68_DUGJA</name>
<evidence type="ECO:0000256" key="8">
    <source>
        <dbReference type="RuleBase" id="RU003801"/>
    </source>
</evidence>
<dbReference type="PANTHER" id="PTHR22589:SF14">
    <property type="entry name" value="CHOLINE O-ACETYLTRANSFERASE"/>
    <property type="match status" value="1"/>
</dbReference>
<evidence type="ECO:0000256" key="5">
    <source>
        <dbReference type="ARBA" id="ARBA00039091"/>
    </source>
</evidence>
<dbReference type="EMBL" id="AB536929">
    <property type="protein sequence ID" value="BAJ07906.1"/>
    <property type="molecule type" value="mRNA"/>
</dbReference>
<dbReference type="InterPro" id="IPR023213">
    <property type="entry name" value="CAT-like_dom_sf"/>
</dbReference>
<evidence type="ECO:0000256" key="6">
    <source>
        <dbReference type="ARBA" id="ARBA00040495"/>
    </source>
</evidence>
<protein>
    <recommendedName>
        <fullName evidence="6">Choline O-acetyltransferase</fullName>
        <ecNumber evidence="5">2.3.1.6</ecNumber>
    </recommendedName>
</protein>
<keyword evidence="2 8" id="KW-0808">Transferase</keyword>
<dbReference type="PROSITE" id="PS00440">
    <property type="entry name" value="ACYLTRANSF_C_2"/>
    <property type="match status" value="1"/>
</dbReference>
<dbReference type="SUPFAM" id="SSF52777">
    <property type="entry name" value="CoA-dependent acyltransferases"/>
    <property type="match status" value="2"/>
</dbReference>
<evidence type="ECO:0000313" key="10">
    <source>
        <dbReference type="EMBL" id="BAJ07906.1"/>
    </source>
</evidence>
<gene>
    <name evidence="10" type="primary">Djchat</name>
</gene>
<evidence type="ECO:0000256" key="4">
    <source>
        <dbReference type="ARBA" id="ARBA00023315"/>
    </source>
</evidence>
<keyword evidence="4 8" id="KW-0012">Acyltransferase</keyword>
<evidence type="ECO:0000256" key="3">
    <source>
        <dbReference type="ARBA" id="ARBA00022979"/>
    </source>
</evidence>
<dbReference type="GO" id="GO:0043005">
    <property type="term" value="C:neuron projection"/>
    <property type="evidence" value="ECO:0007669"/>
    <property type="project" value="TreeGrafter"/>
</dbReference>
<dbReference type="AlphaFoldDB" id="D5MS68"/>
<dbReference type="GO" id="GO:0004102">
    <property type="term" value="F:choline O-acetyltransferase activity"/>
    <property type="evidence" value="ECO:0007669"/>
    <property type="project" value="UniProtKB-EC"/>
</dbReference>
<dbReference type="PANTHER" id="PTHR22589">
    <property type="entry name" value="CARNITINE O-ACYLTRANSFERASE"/>
    <property type="match status" value="1"/>
</dbReference>
<feature type="domain" description="Choline/carnitine acyltransferase" evidence="9">
    <location>
        <begin position="32"/>
        <end position="624"/>
    </location>
</feature>
<accession>D5MS68</accession>
<dbReference type="EC" id="2.3.1.6" evidence="5"/>